<dbReference type="SUPFAM" id="SSF54427">
    <property type="entry name" value="NTF2-like"/>
    <property type="match status" value="1"/>
</dbReference>
<keyword evidence="3" id="KW-0413">Isomerase</keyword>
<feature type="signal peptide" evidence="1">
    <location>
        <begin position="1"/>
        <end position="22"/>
    </location>
</feature>
<proteinExistence type="predicted"/>
<dbReference type="AlphaFoldDB" id="A0A839VAD5"/>
<comment type="caution">
    <text evidence="3">The sequence shown here is derived from an EMBL/GenBank/DDBJ whole genome shotgun (WGS) entry which is preliminary data.</text>
</comment>
<feature type="chain" id="PRO_5032684204" evidence="1">
    <location>
        <begin position="23"/>
        <end position="151"/>
    </location>
</feature>
<dbReference type="Pfam" id="PF14534">
    <property type="entry name" value="DUF4440"/>
    <property type="match status" value="1"/>
</dbReference>
<evidence type="ECO:0000313" key="4">
    <source>
        <dbReference type="Proteomes" id="UP000547614"/>
    </source>
</evidence>
<dbReference type="InterPro" id="IPR027843">
    <property type="entry name" value="DUF4440"/>
</dbReference>
<keyword evidence="4" id="KW-1185">Reference proteome</keyword>
<dbReference type="Proteomes" id="UP000547614">
    <property type="component" value="Unassembled WGS sequence"/>
</dbReference>
<keyword evidence="1" id="KW-0732">Signal</keyword>
<evidence type="ECO:0000259" key="2">
    <source>
        <dbReference type="Pfam" id="PF14534"/>
    </source>
</evidence>
<evidence type="ECO:0000313" key="3">
    <source>
        <dbReference type="EMBL" id="MBB3192583.1"/>
    </source>
</evidence>
<reference evidence="3 4" key="1">
    <citation type="submission" date="2020-08" db="EMBL/GenBank/DDBJ databases">
        <title>Genomic Encyclopedia of Type Strains, Phase III (KMG-III): the genomes of soil and plant-associated and newly described type strains.</title>
        <authorList>
            <person name="Whitman W."/>
        </authorList>
    </citation>
    <scope>NUCLEOTIDE SEQUENCE [LARGE SCALE GENOMIC DNA]</scope>
    <source>
        <strain evidence="3 4">CECT 7282</strain>
    </source>
</reference>
<dbReference type="Gene3D" id="3.10.450.50">
    <property type="match status" value="1"/>
</dbReference>
<feature type="domain" description="DUF4440" evidence="2">
    <location>
        <begin position="30"/>
        <end position="135"/>
    </location>
</feature>
<gene>
    <name evidence="3" type="ORF">FHR94_003880</name>
</gene>
<name>A0A839VAD5_9GAMM</name>
<sequence length="151" mass="16130">MHVANKILVTILLALASICAYAAESLFEEIDAANQAFASAVERGDIDHIIESYTDTACVIAPSTPKACSRESIRALWTAVAESGVKEVKIKTQEVESSGELAYATGTLTVTDTHGNTQKSNYVLVFKKVADEWKLHLDIWAPSGQAGTGSS</sequence>
<protein>
    <submittedName>
        <fullName evidence="3">Ketosteroid isomerase-like protein</fullName>
    </submittedName>
</protein>
<dbReference type="EMBL" id="JACHXP010000038">
    <property type="protein sequence ID" value="MBB3192583.1"/>
    <property type="molecule type" value="Genomic_DNA"/>
</dbReference>
<accession>A0A839VAD5</accession>
<dbReference type="GO" id="GO:0016853">
    <property type="term" value="F:isomerase activity"/>
    <property type="evidence" value="ECO:0007669"/>
    <property type="project" value="UniProtKB-KW"/>
</dbReference>
<evidence type="ECO:0000256" key="1">
    <source>
        <dbReference type="SAM" id="SignalP"/>
    </source>
</evidence>
<dbReference type="InterPro" id="IPR032710">
    <property type="entry name" value="NTF2-like_dom_sf"/>
</dbReference>
<organism evidence="3 4">
    <name type="scientific">Halomonas cerina</name>
    <dbReference type="NCBI Taxonomy" id="447424"/>
    <lineage>
        <taxon>Bacteria</taxon>
        <taxon>Pseudomonadati</taxon>
        <taxon>Pseudomonadota</taxon>
        <taxon>Gammaproteobacteria</taxon>
        <taxon>Oceanospirillales</taxon>
        <taxon>Halomonadaceae</taxon>
        <taxon>Halomonas</taxon>
    </lineage>
</organism>
<dbReference type="RefSeq" id="WP_183328336.1">
    <property type="nucleotide sequence ID" value="NZ_JACHXP010000038.1"/>
</dbReference>